<dbReference type="Proteomes" id="UP000085678">
    <property type="component" value="Unplaced"/>
</dbReference>
<keyword evidence="10" id="KW-1185">Reference proteome</keyword>
<dbReference type="GO" id="GO:0006606">
    <property type="term" value="P:protein import into nucleus"/>
    <property type="evidence" value="ECO:0007669"/>
    <property type="project" value="TreeGrafter"/>
</dbReference>
<evidence type="ECO:0000256" key="7">
    <source>
        <dbReference type="ARBA" id="ARBA00023132"/>
    </source>
</evidence>
<evidence type="ECO:0000256" key="2">
    <source>
        <dbReference type="ARBA" id="ARBA00005573"/>
    </source>
</evidence>
<accession>A0A1S3HTE2</accession>
<sequence length="699" mass="80732">MYKGKPESKDCVPGCVLSAILISHMIRSFVARSPERLLMKMASERESDPKVLLVPGSACRHGMKFTWGVGNQLFVFAGTPTSVEDEVSGEGAEAAYVHDVRWNTDMHDVYTRKLVNESNNIFLMLQSHEHGVEGTGRKPQLVKFSRNYRSVLKACIMDLIAARDSVMEEEVKKYYHSQMELFQMIELIWSLCEILFIETLPGGILLVKLLDWLKWHFNEGEKKARDVLREDTPEENPEYWEAVYCYVLQGRIEEARNMLSLHSLRQTDAYESMDELLRKMPCFTYFTGQSTAEFDMKWRHWQEESVRRLENGEFRNHKNLETICKILIGDDQVFIQLKDLCECWYHMMVSKLLYQNPTVKAFDLQYHTQSCIDAYGGNSKVDPLENILLAAIEFDIHQVIKESSSYLSNWWFVSHLTDLLHHCGQLEAHKLNFGSNLREYLLLEYASGLMSHESLWQVGIPYLDHCPEFGRQYLEQYIEHIPLSSERKAHKVLRICEQRDMHDQANSICKVMGMKALHNDRLGSALSWCLKSKDVTFATYLAEQFLTRYRATGDFSNLDLLDNLGQAMLLSDRLTFLGKYREFHKLYEDGDFEAATSLLLSLLTARLAPKKFWLTLLTDALPLLEADEVVFTSQQTYELMHCLEELSLAEKLEAEEKTDQLVGDHKGFSDAELEKMSLIKLALTRNLARAIVHEGTVLT</sequence>
<keyword evidence="7 9" id="KW-0906">Nuclear pore complex</keyword>
<dbReference type="GO" id="GO:0031080">
    <property type="term" value="C:nuclear pore outer ring"/>
    <property type="evidence" value="ECO:0007669"/>
    <property type="project" value="TreeGrafter"/>
</dbReference>
<evidence type="ECO:0000313" key="10">
    <source>
        <dbReference type="Proteomes" id="UP000085678"/>
    </source>
</evidence>
<evidence type="ECO:0000256" key="1">
    <source>
        <dbReference type="ARBA" id="ARBA00004567"/>
    </source>
</evidence>
<dbReference type="FunCoup" id="A0A1S3HTE2">
    <property type="interactions" value="2592"/>
</dbReference>
<organism evidence="10 11">
    <name type="scientific">Lingula anatina</name>
    <name type="common">Brachiopod</name>
    <name type="synonym">Lingula unguis</name>
    <dbReference type="NCBI Taxonomy" id="7574"/>
    <lineage>
        <taxon>Eukaryota</taxon>
        <taxon>Metazoa</taxon>
        <taxon>Spiralia</taxon>
        <taxon>Lophotrochozoa</taxon>
        <taxon>Brachiopoda</taxon>
        <taxon>Linguliformea</taxon>
        <taxon>Lingulata</taxon>
        <taxon>Lingulida</taxon>
        <taxon>Linguloidea</taxon>
        <taxon>Lingulidae</taxon>
        <taxon>Lingula</taxon>
    </lineage>
</organism>
<dbReference type="OMA" id="MANCFRA"/>
<dbReference type="InParanoid" id="A0A1S3HTE2"/>
<dbReference type="PANTHER" id="PTHR13373">
    <property type="entry name" value="FROUNT PROTEIN-RELATED"/>
    <property type="match status" value="1"/>
</dbReference>
<comment type="similarity">
    <text evidence="2 9">Belongs to the nucleoporin Nup85 family.</text>
</comment>
<comment type="function">
    <text evidence="9">Functions as a component of the nuclear pore complex (NPC).</text>
</comment>
<evidence type="ECO:0000313" key="11">
    <source>
        <dbReference type="RefSeq" id="XP_013389288.1"/>
    </source>
</evidence>
<dbReference type="OrthoDB" id="17644at2759"/>
<keyword evidence="8 9" id="KW-0539">Nucleus</keyword>
<keyword evidence="5 9" id="KW-0653">Protein transport</keyword>
<gene>
    <name evidence="11" type="primary">LOC106158001</name>
</gene>
<evidence type="ECO:0000256" key="4">
    <source>
        <dbReference type="ARBA" id="ARBA00022816"/>
    </source>
</evidence>
<dbReference type="KEGG" id="lak:106158001"/>
<evidence type="ECO:0000256" key="5">
    <source>
        <dbReference type="ARBA" id="ARBA00022927"/>
    </source>
</evidence>
<dbReference type="GO" id="GO:0045893">
    <property type="term" value="P:positive regulation of DNA-templated transcription"/>
    <property type="evidence" value="ECO:0007669"/>
    <property type="project" value="TreeGrafter"/>
</dbReference>
<keyword evidence="9" id="KW-0472">Membrane</keyword>
<dbReference type="GO" id="GO:0006406">
    <property type="term" value="P:mRNA export from nucleus"/>
    <property type="evidence" value="ECO:0007669"/>
    <property type="project" value="TreeGrafter"/>
</dbReference>
<dbReference type="GeneID" id="106158001"/>
<keyword evidence="3 9" id="KW-0813">Transport</keyword>
<protein>
    <recommendedName>
        <fullName evidence="9">Nuclear pore complex protein Nup85</fullName>
    </recommendedName>
</protein>
<comment type="subunit">
    <text evidence="9">Component of the nuclear pore complex (NPC).</text>
</comment>
<dbReference type="AlphaFoldDB" id="A0A1S3HTE2"/>
<dbReference type="InterPro" id="IPR011502">
    <property type="entry name" value="Nucleoporin_Nup85"/>
</dbReference>
<evidence type="ECO:0000256" key="9">
    <source>
        <dbReference type="RuleBase" id="RU365073"/>
    </source>
</evidence>
<comment type="subcellular location">
    <subcellularLocation>
        <location evidence="1 9">Nucleus</location>
        <location evidence="1 9">Nuclear pore complex</location>
    </subcellularLocation>
</comment>
<dbReference type="PANTHER" id="PTHR13373:SF21">
    <property type="entry name" value="NUCLEAR PORE COMPLEX PROTEIN NUP85"/>
    <property type="match status" value="1"/>
</dbReference>
<keyword evidence="6 9" id="KW-0811">Translocation</keyword>
<evidence type="ECO:0000256" key="3">
    <source>
        <dbReference type="ARBA" id="ARBA00022448"/>
    </source>
</evidence>
<name>A0A1S3HTE2_LINAN</name>
<keyword evidence="4 9" id="KW-0509">mRNA transport</keyword>
<dbReference type="STRING" id="7574.A0A1S3HTE2"/>
<evidence type="ECO:0000256" key="6">
    <source>
        <dbReference type="ARBA" id="ARBA00023010"/>
    </source>
</evidence>
<dbReference type="RefSeq" id="XP_013389288.1">
    <property type="nucleotide sequence ID" value="XM_013533834.1"/>
</dbReference>
<proteinExistence type="inferred from homology"/>
<dbReference type="GO" id="GO:0031965">
    <property type="term" value="C:nuclear membrane"/>
    <property type="evidence" value="ECO:0007669"/>
    <property type="project" value="UniProtKB-UniRule"/>
</dbReference>
<evidence type="ECO:0000256" key="8">
    <source>
        <dbReference type="ARBA" id="ARBA00023242"/>
    </source>
</evidence>
<dbReference type="Pfam" id="PF07575">
    <property type="entry name" value="Nucleopor_Nup85"/>
    <property type="match status" value="1"/>
</dbReference>
<reference evidence="11" key="1">
    <citation type="submission" date="2025-08" db="UniProtKB">
        <authorList>
            <consortium name="RefSeq"/>
        </authorList>
    </citation>
    <scope>IDENTIFICATION</scope>
    <source>
        <tissue evidence="11">Gonads</tissue>
    </source>
</reference>
<dbReference type="GO" id="GO:0017056">
    <property type="term" value="F:structural constituent of nuclear pore"/>
    <property type="evidence" value="ECO:0007669"/>
    <property type="project" value="TreeGrafter"/>
</dbReference>